<dbReference type="GO" id="GO:0016740">
    <property type="term" value="F:transferase activity"/>
    <property type="evidence" value="ECO:0007669"/>
    <property type="project" value="UniProtKB-KW"/>
</dbReference>
<evidence type="ECO:0000256" key="1">
    <source>
        <dbReference type="SAM" id="SignalP"/>
    </source>
</evidence>
<dbReference type="EMBL" id="SNZV01000013">
    <property type="protein sequence ID" value="TDS07563.1"/>
    <property type="molecule type" value="Genomic_DNA"/>
</dbReference>
<dbReference type="Pfam" id="PF00581">
    <property type="entry name" value="Rhodanese"/>
    <property type="match status" value="1"/>
</dbReference>
<keyword evidence="1" id="KW-0732">Signal</keyword>
<feature type="domain" description="Rhodanese" evidence="2">
    <location>
        <begin position="37"/>
        <end position="123"/>
    </location>
</feature>
<gene>
    <name evidence="3" type="ORF">B0I21_11353</name>
</gene>
<dbReference type="RefSeq" id="WP_133642044.1">
    <property type="nucleotide sequence ID" value="NZ_SNZV01000013.1"/>
</dbReference>
<proteinExistence type="predicted"/>
<dbReference type="Proteomes" id="UP000294752">
    <property type="component" value="Unassembled WGS sequence"/>
</dbReference>
<dbReference type="OrthoDB" id="9808735at2"/>
<dbReference type="SUPFAM" id="SSF52821">
    <property type="entry name" value="Rhodanese/Cell cycle control phosphatase"/>
    <property type="match status" value="1"/>
</dbReference>
<dbReference type="InterPro" id="IPR050229">
    <property type="entry name" value="GlpE_sulfurtransferase"/>
</dbReference>
<evidence type="ECO:0000259" key="2">
    <source>
        <dbReference type="PROSITE" id="PS50206"/>
    </source>
</evidence>
<dbReference type="PANTHER" id="PTHR43031">
    <property type="entry name" value="FAD-DEPENDENT OXIDOREDUCTASE"/>
    <property type="match status" value="1"/>
</dbReference>
<protein>
    <submittedName>
        <fullName evidence="3">Rhodanese-related sulfurtransferase</fullName>
    </submittedName>
</protein>
<dbReference type="SMART" id="SM00450">
    <property type="entry name" value="RHOD"/>
    <property type="match status" value="1"/>
</dbReference>
<feature type="chain" id="PRO_5020322155" evidence="1">
    <location>
        <begin position="24"/>
        <end position="130"/>
    </location>
</feature>
<evidence type="ECO:0000313" key="3">
    <source>
        <dbReference type="EMBL" id="TDS07563.1"/>
    </source>
</evidence>
<keyword evidence="4" id="KW-1185">Reference proteome</keyword>
<dbReference type="InterPro" id="IPR036873">
    <property type="entry name" value="Rhodanese-like_dom_sf"/>
</dbReference>
<feature type="signal peptide" evidence="1">
    <location>
        <begin position="1"/>
        <end position="23"/>
    </location>
</feature>
<evidence type="ECO:0000313" key="4">
    <source>
        <dbReference type="Proteomes" id="UP000294752"/>
    </source>
</evidence>
<organism evidence="3 4">
    <name type="scientific">Sphingobacterium paludis</name>
    <dbReference type="NCBI Taxonomy" id="1476465"/>
    <lineage>
        <taxon>Bacteria</taxon>
        <taxon>Pseudomonadati</taxon>
        <taxon>Bacteroidota</taxon>
        <taxon>Sphingobacteriia</taxon>
        <taxon>Sphingobacteriales</taxon>
        <taxon>Sphingobacteriaceae</taxon>
        <taxon>Sphingobacterium</taxon>
    </lineage>
</organism>
<keyword evidence="3" id="KW-0808">Transferase</keyword>
<dbReference type="Gene3D" id="3.40.250.10">
    <property type="entry name" value="Rhodanese-like domain"/>
    <property type="match status" value="1"/>
</dbReference>
<name>A0A4V3E0V7_9SPHI</name>
<dbReference type="InterPro" id="IPR001763">
    <property type="entry name" value="Rhodanese-like_dom"/>
</dbReference>
<dbReference type="AlphaFoldDB" id="A0A4V3E0V7"/>
<sequence length="130" mass="14504">MKTIFQLVFFLGISLASMGTALAQQILPPAAFADSISDSRVLVLDVRSPKEFKQGSLAQAININWNDTMLFKENVEKLDKSRPMYIFCQSGIRSAKAAAYLRERGFTVFELEGGLQKINNEQEQNPPSTD</sequence>
<dbReference type="PROSITE" id="PS50206">
    <property type="entry name" value="RHODANESE_3"/>
    <property type="match status" value="1"/>
</dbReference>
<dbReference type="PANTHER" id="PTHR43031:SF1">
    <property type="entry name" value="PYRIDINE NUCLEOTIDE-DISULPHIDE OXIDOREDUCTASE"/>
    <property type="match status" value="1"/>
</dbReference>
<accession>A0A4V3E0V7</accession>
<reference evidence="3 4" key="1">
    <citation type="submission" date="2019-03" db="EMBL/GenBank/DDBJ databases">
        <title>Genomic Encyclopedia of Type Strains, Phase III (KMG-III): the genomes of soil and plant-associated and newly described type strains.</title>
        <authorList>
            <person name="Whitman W."/>
        </authorList>
    </citation>
    <scope>NUCLEOTIDE SEQUENCE [LARGE SCALE GENOMIC DNA]</scope>
    <source>
        <strain evidence="3 4">CGMCC 1.12801</strain>
    </source>
</reference>
<comment type="caution">
    <text evidence="3">The sequence shown here is derived from an EMBL/GenBank/DDBJ whole genome shotgun (WGS) entry which is preliminary data.</text>
</comment>
<dbReference type="CDD" id="cd00158">
    <property type="entry name" value="RHOD"/>
    <property type="match status" value="1"/>
</dbReference>